<dbReference type="EMBL" id="JACHOC010000001">
    <property type="protein sequence ID" value="MBB4620935.1"/>
    <property type="molecule type" value="Genomic_DNA"/>
</dbReference>
<evidence type="ECO:0000256" key="1">
    <source>
        <dbReference type="SAM" id="Phobius"/>
    </source>
</evidence>
<dbReference type="PROSITE" id="PS51257">
    <property type="entry name" value="PROKAR_LIPOPROTEIN"/>
    <property type="match status" value="1"/>
</dbReference>
<evidence type="ECO:0008006" key="4">
    <source>
        <dbReference type="Google" id="ProtNLM"/>
    </source>
</evidence>
<protein>
    <recommendedName>
        <fullName evidence="4">Transmembrane protein</fullName>
    </recommendedName>
</protein>
<accession>A0ABR6KHK2</accession>
<keyword evidence="1" id="KW-0812">Transmembrane</keyword>
<feature type="transmembrane region" description="Helical" evidence="1">
    <location>
        <begin position="339"/>
        <end position="359"/>
    </location>
</feature>
<evidence type="ECO:0000313" key="3">
    <source>
        <dbReference type="Proteomes" id="UP000533637"/>
    </source>
</evidence>
<reference evidence="2 3" key="1">
    <citation type="submission" date="2020-08" db="EMBL/GenBank/DDBJ databases">
        <title>Genomic Encyclopedia of Type Strains, Phase IV (KMG-IV): sequencing the most valuable type-strain genomes for metagenomic binning, comparative biology and taxonomic classification.</title>
        <authorList>
            <person name="Goeker M."/>
        </authorList>
    </citation>
    <scope>NUCLEOTIDE SEQUENCE [LARGE SCALE GENOMIC DNA]</scope>
    <source>
        <strain evidence="2 3">DSM 102983</strain>
    </source>
</reference>
<keyword evidence="1" id="KW-1133">Transmembrane helix</keyword>
<name>A0ABR6KHK2_9BACT</name>
<comment type="caution">
    <text evidence="2">The sequence shown here is derived from an EMBL/GenBank/DDBJ whole genome shotgun (WGS) entry which is preliminary data.</text>
</comment>
<sequence>MKTIGYLFTISGLLLMASCSSNHRMVTQIYPDGQISREVYAYGDSAFMAGDNTHSPFLFSIRGWQQIPLDASIPFVILGEKSNSLGKEDKLNVKVKRTWNIWENPPLLTPEKKWLEPLAVPQEKLEKHFRWFYTYYTFTCSYRQIEEKGPIPIEQFLNKSEQRLLFQGDLTDYQGMNGLELNDKLNDLTERFMKWYDESLYELRFETIEEWESKSGNKVFISKLKADKDAIKRAAMDKAKDTDLESIDMGELLDAFYQTTYFSTAYQKDKNHINQLFEEKCRPIELFGHQIKYELNMPGRLITANTSLREGDTPYWKVDAYRLLPGDYILEAQSRVPNIWAFVITGFLALLAICGMLYARWQR</sequence>
<keyword evidence="1" id="KW-0472">Membrane</keyword>
<dbReference type="RefSeq" id="WP_183669049.1">
    <property type="nucleotide sequence ID" value="NZ_BMPB01000022.1"/>
</dbReference>
<gene>
    <name evidence="2" type="ORF">GGQ57_000809</name>
</gene>
<organism evidence="2 3">
    <name type="scientific">Parabacteroides faecis</name>
    <dbReference type="NCBI Taxonomy" id="1217282"/>
    <lineage>
        <taxon>Bacteria</taxon>
        <taxon>Pseudomonadati</taxon>
        <taxon>Bacteroidota</taxon>
        <taxon>Bacteroidia</taxon>
        <taxon>Bacteroidales</taxon>
        <taxon>Tannerellaceae</taxon>
        <taxon>Parabacteroides</taxon>
    </lineage>
</organism>
<dbReference type="Proteomes" id="UP000533637">
    <property type="component" value="Unassembled WGS sequence"/>
</dbReference>
<keyword evidence="3" id="KW-1185">Reference proteome</keyword>
<evidence type="ECO:0000313" key="2">
    <source>
        <dbReference type="EMBL" id="MBB4620935.1"/>
    </source>
</evidence>
<proteinExistence type="predicted"/>